<organism evidence="2 3">
    <name type="scientific">Virgibacillus byunsanensis</name>
    <dbReference type="NCBI Taxonomy" id="570945"/>
    <lineage>
        <taxon>Bacteria</taxon>
        <taxon>Bacillati</taxon>
        <taxon>Bacillota</taxon>
        <taxon>Bacilli</taxon>
        <taxon>Bacillales</taxon>
        <taxon>Bacillaceae</taxon>
        <taxon>Virgibacillus</taxon>
    </lineage>
</organism>
<dbReference type="PROSITE" id="PS50005">
    <property type="entry name" value="TPR"/>
    <property type="match status" value="1"/>
</dbReference>
<dbReference type="SUPFAM" id="SSF52540">
    <property type="entry name" value="P-loop containing nucleoside triphosphate hydrolases"/>
    <property type="match status" value="1"/>
</dbReference>
<dbReference type="Pfam" id="PF13424">
    <property type="entry name" value="TPR_12"/>
    <property type="match status" value="1"/>
</dbReference>
<evidence type="ECO:0000256" key="1">
    <source>
        <dbReference type="PROSITE-ProRule" id="PRU00339"/>
    </source>
</evidence>
<keyword evidence="3" id="KW-1185">Reference proteome</keyword>
<dbReference type="Gene3D" id="1.25.40.10">
    <property type="entry name" value="Tetratricopeptide repeat domain"/>
    <property type="match status" value="1"/>
</dbReference>
<dbReference type="InterPro" id="IPR027417">
    <property type="entry name" value="P-loop_NTPase"/>
</dbReference>
<dbReference type="SUPFAM" id="SSF48452">
    <property type="entry name" value="TPR-like"/>
    <property type="match status" value="1"/>
</dbReference>
<proteinExistence type="predicted"/>
<evidence type="ECO:0000313" key="3">
    <source>
        <dbReference type="Proteomes" id="UP001597040"/>
    </source>
</evidence>
<evidence type="ECO:0000313" key="2">
    <source>
        <dbReference type="EMBL" id="MFD1037135.1"/>
    </source>
</evidence>
<gene>
    <name evidence="2" type="ORF">ACFQ3N_01660</name>
</gene>
<feature type="repeat" description="TPR" evidence="1">
    <location>
        <begin position="685"/>
        <end position="718"/>
    </location>
</feature>
<name>A0ABW3LJL1_9BACI</name>
<dbReference type="InterPro" id="IPR011990">
    <property type="entry name" value="TPR-like_helical_dom_sf"/>
</dbReference>
<reference evidence="3" key="1">
    <citation type="journal article" date="2019" name="Int. J. Syst. Evol. Microbiol.">
        <title>The Global Catalogue of Microorganisms (GCM) 10K type strain sequencing project: providing services to taxonomists for standard genome sequencing and annotation.</title>
        <authorList>
            <consortium name="The Broad Institute Genomics Platform"/>
            <consortium name="The Broad Institute Genome Sequencing Center for Infectious Disease"/>
            <person name="Wu L."/>
            <person name="Ma J."/>
        </authorList>
    </citation>
    <scope>NUCLEOTIDE SEQUENCE [LARGE SCALE GENOMIC DNA]</scope>
    <source>
        <strain evidence="3">CCUG 56754</strain>
    </source>
</reference>
<keyword evidence="1" id="KW-0802">TPR repeat</keyword>
<sequence length="822" mass="95881">MPIQPKFQIGRKERKYFATKQFTDRNIPRELFLHKVNAIKNRTAEEANHDVIMYYGVGGIGKSSLQKQLKIELLENDPNALYTAIDFKDSNFHTPARALLELVREVTFKHKITFPHFEIAYSIYFYKRNPDITFNEKKLPFEKELGILGDVISVLDGMGIAGTISGIVGKVYDTKKNWNLNKEVKGHLKDLENLTVQEIEEQLVAFFAYDIQKAIEKHLIPSTVIFLDTFEALWSGLSNKATVHTKDKWVRDLIGSLPNVLFVICGREYLEWEKYDSDWKDILDHHIIENLDHHDAAHFLENCGVAEEAIRNKMISSSSGHPYHLDLSVDTYFEMKNRGEAIHVENFGSNQREILDRFLQYLTDEEIETLKIMSIPRFYNKEIFAHLIAEHPTGYPVTKYDDFNKFSFITKENDKLFIHALMRQGMLDYTSKDLDEHVHQTMAEHYDEKFTEYAATTINKEKEVQVLGESIFHRKAFMKQDAFIHWLSHDCLPTLQKLQLRGESRFLRETLGNLYEDLGARDLGISLLQILIDMVHLNGEYKRAIAMIDDYFSGTNRLESKQAAHLAIRKVHHQMFFMPVDPLIQELLQLEADLRAKNWPAQYNELLFMLGGNLGVLSGDLTFSRKWLIKSIRHAEQTEQNNYLCRSLRKYTDILKEYGHLSWARAFCEKGIEVARNSGYERYEAILICTLGDIYRMEKKYEVAEDLFEKAMKMIKKVGIKGWEGHIHSSYAELNYQKGDYQGSVNKYQEALEIYKNIQQKWGLIQANIGLERCKLKGVTVESEHPFDYWKNEAKRLKYRREQRLIEETISGETSIVPLIFL</sequence>
<comment type="caution">
    <text evidence="2">The sequence shown here is derived from an EMBL/GenBank/DDBJ whole genome shotgun (WGS) entry which is preliminary data.</text>
</comment>
<dbReference type="InterPro" id="IPR019734">
    <property type="entry name" value="TPR_rpt"/>
</dbReference>
<dbReference type="EMBL" id="JBHTKJ010000007">
    <property type="protein sequence ID" value="MFD1037135.1"/>
    <property type="molecule type" value="Genomic_DNA"/>
</dbReference>
<dbReference type="Proteomes" id="UP001597040">
    <property type="component" value="Unassembled WGS sequence"/>
</dbReference>
<dbReference type="SMART" id="SM00028">
    <property type="entry name" value="TPR"/>
    <property type="match status" value="2"/>
</dbReference>
<protein>
    <submittedName>
        <fullName evidence="2">Tetratricopeptide repeat protein</fullName>
    </submittedName>
</protein>
<dbReference type="RefSeq" id="WP_390358951.1">
    <property type="nucleotide sequence ID" value="NZ_JBHTKJ010000007.1"/>
</dbReference>
<accession>A0ABW3LJL1</accession>